<evidence type="ECO:0000313" key="1">
    <source>
        <dbReference type="EMBL" id="GFN46868.1"/>
    </source>
</evidence>
<protein>
    <submittedName>
        <fullName evidence="1">Uncharacterized protein</fullName>
    </submittedName>
</protein>
<proteinExistence type="predicted"/>
<evidence type="ECO:0000313" key="2">
    <source>
        <dbReference type="Proteomes" id="UP000504714"/>
    </source>
</evidence>
<accession>A0A6L2ZRQ5</accession>
<name>A0A6L2ZRQ5_9ENTR</name>
<comment type="caution">
    <text evidence="1">The sequence shown here is derived from an EMBL/GenBank/DDBJ whole genome shotgun (WGS) entry which is preliminary data.</text>
</comment>
<dbReference type="EMBL" id="BLXO01000005">
    <property type="protein sequence ID" value="GFN46868.1"/>
    <property type="molecule type" value="Genomic_DNA"/>
</dbReference>
<gene>
    <name evidence="1" type="ORF">RINTU1_26670</name>
</gene>
<organism evidence="1 2">
    <name type="scientific">Candidatus Regiella insecticola</name>
    <dbReference type="NCBI Taxonomy" id="138073"/>
    <lineage>
        <taxon>Bacteria</taxon>
        <taxon>Pseudomonadati</taxon>
        <taxon>Pseudomonadota</taxon>
        <taxon>Gammaproteobacteria</taxon>
        <taxon>Enterobacterales</taxon>
        <taxon>Enterobacteriaceae</taxon>
        <taxon>aphid secondary symbionts</taxon>
        <taxon>Candidatus Regiella</taxon>
    </lineage>
</organism>
<sequence>MKLPLGGQGDRSMSVYPMNFNLQQEGGNQSNRYMTEDE</sequence>
<dbReference type="AlphaFoldDB" id="A0A6L2ZRQ5"/>
<reference evidence="1 2" key="1">
    <citation type="submission" date="2020-06" db="EMBL/GenBank/DDBJ databases">
        <title>The genome sequence of Candidatus Regiella insecticola strain Tut.</title>
        <authorList>
            <person name="Nikoh N."/>
            <person name="Tsuchida T."/>
            <person name="Koga R."/>
            <person name="Oshima K."/>
            <person name="Hattori M."/>
            <person name="Fukatsu T."/>
        </authorList>
    </citation>
    <scope>NUCLEOTIDE SEQUENCE [LARGE SCALE GENOMIC DNA]</scope>
    <source>
        <strain evidence="1 2">Tut</strain>
    </source>
</reference>
<dbReference type="Proteomes" id="UP000504714">
    <property type="component" value="Unassembled WGS sequence"/>
</dbReference>